<gene>
    <name evidence="5" type="primary">rpmJ</name>
    <name evidence="7" type="ORF">DWB68_13010</name>
</gene>
<keyword evidence="2 5" id="KW-0689">Ribosomal protein</keyword>
<dbReference type="GO" id="GO:0003735">
    <property type="term" value="F:structural constituent of ribosome"/>
    <property type="evidence" value="ECO:0007669"/>
    <property type="project" value="InterPro"/>
</dbReference>
<evidence type="ECO:0000256" key="5">
    <source>
        <dbReference type="HAMAP-Rule" id="MF_00251"/>
    </source>
</evidence>
<comment type="caution">
    <text evidence="7">The sequence shown here is derived from an EMBL/GenBank/DDBJ whole genome shotgun (WGS) entry which is preliminary data.</text>
</comment>
<dbReference type="InterPro" id="IPR047621">
    <property type="entry name" value="Ribosomal_L36_bact"/>
</dbReference>
<evidence type="ECO:0000256" key="1">
    <source>
        <dbReference type="ARBA" id="ARBA00007645"/>
    </source>
</evidence>
<dbReference type="GO" id="GO:0006412">
    <property type="term" value="P:translation"/>
    <property type="evidence" value="ECO:0007669"/>
    <property type="project" value="UniProtKB-UniRule"/>
</dbReference>
<keyword evidence="8" id="KW-1185">Reference proteome</keyword>
<dbReference type="RefSeq" id="WP_119425554.1">
    <property type="nucleotide sequence ID" value="NZ_QQXK01000029.1"/>
</dbReference>
<dbReference type="GO" id="GO:1990904">
    <property type="term" value="C:ribonucleoprotein complex"/>
    <property type="evidence" value="ECO:0007669"/>
    <property type="project" value="UniProtKB-KW"/>
</dbReference>
<keyword evidence="3 5" id="KW-0687">Ribonucleoprotein</keyword>
<dbReference type="SUPFAM" id="SSF57840">
    <property type="entry name" value="Ribosomal protein L36"/>
    <property type="match status" value="1"/>
</dbReference>
<organism evidence="7 8">
    <name type="scientific">Galactobacter valiniphilus</name>
    <dbReference type="NCBI Taxonomy" id="2676122"/>
    <lineage>
        <taxon>Bacteria</taxon>
        <taxon>Bacillati</taxon>
        <taxon>Actinomycetota</taxon>
        <taxon>Actinomycetes</taxon>
        <taxon>Micrococcales</taxon>
        <taxon>Micrococcaceae</taxon>
        <taxon>Galactobacter</taxon>
    </lineage>
</organism>
<proteinExistence type="inferred from homology"/>
<dbReference type="AlphaFoldDB" id="A0A399JFQ8"/>
<dbReference type="PANTHER" id="PTHR47781:SF1">
    <property type="entry name" value="LARGE RIBOSOMAL SUBUNIT PROTEIN BL36B"/>
    <property type="match status" value="1"/>
</dbReference>
<dbReference type="InterPro" id="IPR000473">
    <property type="entry name" value="Ribosomal_bL36"/>
</dbReference>
<dbReference type="EMBL" id="QQXK01000029">
    <property type="protein sequence ID" value="RII41346.1"/>
    <property type="molecule type" value="Genomic_DNA"/>
</dbReference>
<comment type="similarity">
    <text evidence="1 5">Belongs to the bacterial ribosomal protein bL36 family.</text>
</comment>
<evidence type="ECO:0000256" key="6">
    <source>
        <dbReference type="SAM" id="MobiDB-lite"/>
    </source>
</evidence>
<sequence length="40" mass="4538">MKVRSSLRALKQAPGAQVVRRRGKTMVINKLHPRLKARQG</sequence>
<dbReference type="Proteomes" id="UP000265419">
    <property type="component" value="Unassembled WGS sequence"/>
</dbReference>
<evidence type="ECO:0000256" key="4">
    <source>
        <dbReference type="ARBA" id="ARBA00035186"/>
    </source>
</evidence>
<reference evidence="7 8" key="1">
    <citation type="submission" date="2018-07" db="EMBL/GenBank/DDBJ databases">
        <title>Arthrobacter sp. nov., isolated from raw cow's milk with high bacterial count.</title>
        <authorList>
            <person name="Hahne J."/>
            <person name="Isele D."/>
            <person name="Lipski A."/>
        </authorList>
    </citation>
    <scope>NUCLEOTIDE SEQUENCE [LARGE SCALE GENOMIC DNA]</scope>
    <source>
        <strain evidence="7 8">JZ R-35</strain>
    </source>
</reference>
<dbReference type="Pfam" id="PF00444">
    <property type="entry name" value="Ribosomal_L36"/>
    <property type="match status" value="1"/>
</dbReference>
<evidence type="ECO:0000313" key="8">
    <source>
        <dbReference type="Proteomes" id="UP000265419"/>
    </source>
</evidence>
<dbReference type="PANTHER" id="PTHR47781">
    <property type="entry name" value="50S RIBOSOMAL PROTEIN L36 2"/>
    <property type="match status" value="1"/>
</dbReference>
<dbReference type="HAMAP" id="MF_00251">
    <property type="entry name" value="Ribosomal_bL36"/>
    <property type="match status" value="1"/>
</dbReference>
<dbReference type="GO" id="GO:0005840">
    <property type="term" value="C:ribosome"/>
    <property type="evidence" value="ECO:0007669"/>
    <property type="project" value="UniProtKB-KW"/>
</dbReference>
<dbReference type="InterPro" id="IPR035977">
    <property type="entry name" value="Ribosomal_bL36_sp"/>
</dbReference>
<name>A0A399JFQ8_9MICC</name>
<accession>A0A399JFQ8</accession>
<evidence type="ECO:0000256" key="2">
    <source>
        <dbReference type="ARBA" id="ARBA00022980"/>
    </source>
</evidence>
<protein>
    <recommendedName>
        <fullName evidence="4 5">Large ribosomal subunit protein bL36</fullName>
    </recommendedName>
</protein>
<evidence type="ECO:0000256" key="3">
    <source>
        <dbReference type="ARBA" id="ARBA00023274"/>
    </source>
</evidence>
<feature type="region of interest" description="Disordered" evidence="6">
    <location>
        <begin position="1"/>
        <end position="20"/>
    </location>
</feature>
<evidence type="ECO:0000313" key="7">
    <source>
        <dbReference type="EMBL" id="RII41346.1"/>
    </source>
</evidence>